<evidence type="ECO:0000256" key="6">
    <source>
        <dbReference type="ARBA" id="ARBA00023211"/>
    </source>
</evidence>
<dbReference type="SUPFAM" id="SSF55811">
    <property type="entry name" value="Nudix"/>
    <property type="match status" value="1"/>
</dbReference>
<feature type="domain" description="Nudix hydrolase" evidence="7">
    <location>
        <begin position="42"/>
        <end position="176"/>
    </location>
</feature>
<dbReference type="OrthoDB" id="9802805at2"/>
<evidence type="ECO:0000313" key="9">
    <source>
        <dbReference type="Proteomes" id="UP000249239"/>
    </source>
</evidence>
<dbReference type="Pfam" id="PF00293">
    <property type="entry name" value="NUDIX"/>
    <property type="match status" value="1"/>
</dbReference>
<proteinExistence type="predicted"/>
<sequence>MCEIAALRRALQEPLPGEPAHSRMSPDIRYPYSDTWPDPTHSRNSSVMIMLYPKAGQWYLPLIKRPSYDGVHSGQVCLPGGKWEPQDAGAWDAALRETAEEAGVADGIERLGGLTPIFIPHSNFMVYPQVGWYANIPVFQPDVYEVETLIEAPLRAFFQPENIKSFTYQVGNRIINAPFYDIDGYRVWGATAMIICEFLDVLESSKAFIESESCNVHNAQALL</sequence>
<dbReference type="InterPro" id="IPR015797">
    <property type="entry name" value="NUDIX_hydrolase-like_dom_sf"/>
</dbReference>
<dbReference type="CDD" id="cd03426">
    <property type="entry name" value="NUDIX_CoAse_Nudt7"/>
    <property type="match status" value="1"/>
</dbReference>
<keyword evidence="9" id="KW-1185">Reference proteome</keyword>
<comment type="cofactor">
    <cofactor evidence="1">
        <name>Mn(2+)</name>
        <dbReference type="ChEBI" id="CHEBI:29035"/>
    </cofactor>
</comment>
<accession>A0A2W7NFT2</accession>
<protein>
    <submittedName>
        <fullName evidence="8">NUDIX domain-containing protein</fullName>
    </submittedName>
</protein>
<dbReference type="EMBL" id="QKZK01000005">
    <property type="protein sequence ID" value="PZX19251.1"/>
    <property type="molecule type" value="Genomic_DNA"/>
</dbReference>
<evidence type="ECO:0000256" key="1">
    <source>
        <dbReference type="ARBA" id="ARBA00001936"/>
    </source>
</evidence>
<dbReference type="AlphaFoldDB" id="A0A2W7NFT2"/>
<dbReference type="RefSeq" id="WP_111444629.1">
    <property type="nucleotide sequence ID" value="NZ_QKZK01000005.1"/>
</dbReference>
<dbReference type="PROSITE" id="PS51462">
    <property type="entry name" value="NUDIX"/>
    <property type="match status" value="1"/>
</dbReference>
<keyword evidence="3" id="KW-0479">Metal-binding</keyword>
<dbReference type="PANTHER" id="PTHR12992">
    <property type="entry name" value="NUDIX HYDROLASE"/>
    <property type="match status" value="1"/>
</dbReference>
<reference evidence="8 9" key="1">
    <citation type="submission" date="2018-06" db="EMBL/GenBank/DDBJ databases">
        <title>Genomic Encyclopedia of Archaeal and Bacterial Type Strains, Phase II (KMG-II): from individual species to whole genera.</title>
        <authorList>
            <person name="Goeker M."/>
        </authorList>
    </citation>
    <scope>NUCLEOTIDE SEQUENCE [LARGE SCALE GENOMIC DNA]</scope>
    <source>
        <strain evidence="8 9">DSM 6779</strain>
    </source>
</reference>
<dbReference type="Gene3D" id="3.90.79.10">
    <property type="entry name" value="Nucleoside Triphosphate Pyrophosphohydrolase"/>
    <property type="match status" value="1"/>
</dbReference>
<comment type="caution">
    <text evidence="8">The sequence shown here is derived from an EMBL/GenBank/DDBJ whole genome shotgun (WGS) entry which is preliminary data.</text>
</comment>
<dbReference type="PANTHER" id="PTHR12992:SF11">
    <property type="entry name" value="MITOCHONDRIAL COENZYME A DIPHOSPHATASE NUDT8"/>
    <property type="match status" value="1"/>
</dbReference>
<gene>
    <name evidence="8" type="ORF">LX69_00918</name>
</gene>
<organism evidence="8 9">
    <name type="scientific">Breznakibacter xylanolyticus</name>
    <dbReference type="NCBI Taxonomy" id="990"/>
    <lineage>
        <taxon>Bacteria</taxon>
        <taxon>Pseudomonadati</taxon>
        <taxon>Bacteroidota</taxon>
        <taxon>Bacteroidia</taxon>
        <taxon>Marinilabiliales</taxon>
        <taxon>Marinilabiliaceae</taxon>
        <taxon>Breznakibacter</taxon>
    </lineage>
</organism>
<evidence type="ECO:0000256" key="4">
    <source>
        <dbReference type="ARBA" id="ARBA00022801"/>
    </source>
</evidence>
<evidence type="ECO:0000256" key="3">
    <source>
        <dbReference type="ARBA" id="ARBA00022723"/>
    </source>
</evidence>
<comment type="cofactor">
    <cofactor evidence="2">
        <name>Mg(2+)</name>
        <dbReference type="ChEBI" id="CHEBI:18420"/>
    </cofactor>
</comment>
<keyword evidence="6" id="KW-0464">Manganese</keyword>
<dbReference type="Proteomes" id="UP000249239">
    <property type="component" value="Unassembled WGS sequence"/>
</dbReference>
<keyword evidence="4" id="KW-0378">Hydrolase</keyword>
<evidence type="ECO:0000313" key="8">
    <source>
        <dbReference type="EMBL" id="PZX19251.1"/>
    </source>
</evidence>
<evidence type="ECO:0000256" key="2">
    <source>
        <dbReference type="ARBA" id="ARBA00001946"/>
    </source>
</evidence>
<dbReference type="GO" id="GO:0010945">
    <property type="term" value="F:coenzyme A diphosphatase activity"/>
    <property type="evidence" value="ECO:0007669"/>
    <property type="project" value="InterPro"/>
</dbReference>
<keyword evidence="5" id="KW-0460">Magnesium</keyword>
<dbReference type="InterPro" id="IPR045121">
    <property type="entry name" value="CoAse"/>
</dbReference>
<evidence type="ECO:0000256" key="5">
    <source>
        <dbReference type="ARBA" id="ARBA00022842"/>
    </source>
</evidence>
<evidence type="ECO:0000259" key="7">
    <source>
        <dbReference type="PROSITE" id="PS51462"/>
    </source>
</evidence>
<dbReference type="GO" id="GO:0046872">
    <property type="term" value="F:metal ion binding"/>
    <property type="evidence" value="ECO:0007669"/>
    <property type="project" value="UniProtKB-KW"/>
</dbReference>
<dbReference type="InterPro" id="IPR000086">
    <property type="entry name" value="NUDIX_hydrolase_dom"/>
</dbReference>
<name>A0A2W7NFT2_9BACT</name>